<evidence type="ECO:0000313" key="11">
    <source>
        <dbReference type="EMBL" id="GJM63344.1"/>
    </source>
</evidence>
<evidence type="ECO:0000256" key="5">
    <source>
        <dbReference type="ARBA" id="ARBA00022692"/>
    </source>
</evidence>
<gene>
    <name evidence="11" type="ORF">PEDI_38960</name>
</gene>
<dbReference type="Pfam" id="PF01554">
    <property type="entry name" value="MatE"/>
    <property type="match status" value="2"/>
</dbReference>
<keyword evidence="6 10" id="KW-1133">Transmembrane helix</keyword>
<feature type="transmembrane region" description="Helical" evidence="10">
    <location>
        <begin position="162"/>
        <end position="182"/>
    </location>
</feature>
<organism evidence="11 12">
    <name type="scientific">Persicobacter diffluens</name>
    <dbReference type="NCBI Taxonomy" id="981"/>
    <lineage>
        <taxon>Bacteria</taxon>
        <taxon>Pseudomonadati</taxon>
        <taxon>Bacteroidota</taxon>
        <taxon>Cytophagia</taxon>
        <taxon>Cytophagales</taxon>
        <taxon>Persicobacteraceae</taxon>
        <taxon>Persicobacter</taxon>
    </lineage>
</organism>
<feature type="transmembrane region" description="Helical" evidence="10">
    <location>
        <begin position="385"/>
        <end position="404"/>
    </location>
</feature>
<evidence type="ECO:0000256" key="1">
    <source>
        <dbReference type="ARBA" id="ARBA00004651"/>
    </source>
</evidence>
<feature type="transmembrane region" description="Helical" evidence="10">
    <location>
        <begin position="12"/>
        <end position="31"/>
    </location>
</feature>
<dbReference type="InterPro" id="IPR048279">
    <property type="entry name" value="MdtK-like"/>
</dbReference>
<feature type="transmembrane region" description="Helical" evidence="10">
    <location>
        <begin position="271"/>
        <end position="294"/>
    </location>
</feature>
<dbReference type="GO" id="GO:0042910">
    <property type="term" value="F:xenobiotic transmembrane transporter activity"/>
    <property type="evidence" value="ECO:0007669"/>
    <property type="project" value="InterPro"/>
</dbReference>
<evidence type="ECO:0000256" key="7">
    <source>
        <dbReference type="ARBA" id="ARBA00023065"/>
    </source>
</evidence>
<evidence type="ECO:0000256" key="10">
    <source>
        <dbReference type="SAM" id="Phobius"/>
    </source>
</evidence>
<dbReference type="GO" id="GO:0015297">
    <property type="term" value="F:antiporter activity"/>
    <property type="evidence" value="ECO:0007669"/>
    <property type="project" value="UniProtKB-KW"/>
</dbReference>
<dbReference type="PANTHER" id="PTHR43298">
    <property type="entry name" value="MULTIDRUG RESISTANCE PROTEIN NORM-RELATED"/>
    <property type="match status" value="1"/>
</dbReference>
<proteinExistence type="predicted"/>
<keyword evidence="7" id="KW-0406">Ion transport</keyword>
<feature type="transmembrane region" description="Helical" evidence="10">
    <location>
        <begin position="236"/>
        <end position="265"/>
    </location>
</feature>
<evidence type="ECO:0000256" key="3">
    <source>
        <dbReference type="ARBA" id="ARBA00022449"/>
    </source>
</evidence>
<evidence type="ECO:0000313" key="12">
    <source>
        <dbReference type="Proteomes" id="UP001310022"/>
    </source>
</evidence>
<dbReference type="RefSeq" id="WP_338238520.1">
    <property type="nucleotide sequence ID" value="NZ_BQKE01000002.1"/>
</dbReference>
<feature type="transmembrane region" description="Helical" evidence="10">
    <location>
        <begin position="43"/>
        <end position="69"/>
    </location>
</feature>
<reference evidence="11 12" key="1">
    <citation type="submission" date="2021-12" db="EMBL/GenBank/DDBJ databases">
        <title>Genome sequencing of bacteria with rrn-lacking chromosome and rrn-plasmid.</title>
        <authorList>
            <person name="Anda M."/>
            <person name="Iwasaki W."/>
        </authorList>
    </citation>
    <scope>NUCLEOTIDE SEQUENCE [LARGE SCALE GENOMIC DNA]</scope>
    <source>
        <strain evidence="11 12">NBRC 15940</strain>
    </source>
</reference>
<evidence type="ECO:0000256" key="4">
    <source>
        <dbReference type="ARBA" id="ARBA00022475"/>
    </source>
</evidence>
<keyword evidence="5 10" id="KW-0812">Transmembrane</keyword>
<keyword evidence="12" id="KW-1185">Reference proteome</keyword>
<evidence type="ECO:0000256" key="6">
    <source>
        <dbReference type="ARBA" id="ARBA00022989"/>
    </source>
</evidence>
<dbReference type="NCBIfam" id="TIGR00797">
    <property type="entry name" value="matE"/>
    <property type="match status" value="1"/>
</dbReference>
<protein>
    <recommendedName>
        <fullName evidence="9">Multidrug-efflux transporter</fullName>
    </recommendedName>
</protein>
<dbReference type="PIRSF" id="PIRSF006603">
    <property type="entry name" value="DinF"/>
    <property type="match status" value="1"/>
</dbReference>
<dbReference type="CDD" id="cd13131">
    <property type="entry name" value="MATE_NorM_like"/>
    <property type="match status" value="1"/>
</dbReference>
<dbReference type="InterPro" id="IPR002528">
    <property type="entry name" value="MATE_fam"/>
</dbReference>
<dbReference type="EMBL" id="BQKE01000002">
    <property type="protein sequence ID" value="GJM63344.1"/>
    <property type="molecule type" value="Genomic_DNA"/>
</dbReference>
<keyword evidence="3" id="KW-0050">Antiport</keyword>
<keyword evidence="2" id="KW-0813">Transport</keyword>
<dbReference type="PANTHER" id="PTHR43298:SF2">
    <property type="entry name" value="FMN_FAD EXPORTER YEEO-RELATED"/>
    <property type="match status" value="1"/>
</dbReference>
<comment type="caution">
    <text evidence="11">The sequence shown here is derived from an EMBL/GenBank/DDBJ whole genome shotgun (WGS) entry which is preliminary data.</text>
</comment>
<evidence type="ECO:0000256" key="2">
    <source>
        <dbReference type="ARBA" id="ARBA00022448"/>
    </source>
</evidence>
<feature type="transmembrane region" description="Helical" evidence="10">
    <location>
        <begin position="129"/>
        <end position="150"/>
    </location>
</feature>
<dbReference type="AlphaFoldDB" id="A0AAN4W0B3"/>
<feature type="transmembrane region" description="Helical" evidence="10">
    <location>
        <begin position="416"/>
        <end position="433"/>
    </location>
</feature>
<evidence type="ECO:0000256" key="9">
    <source>
        <dbReference type="ARBA" id="ARBA00031636"/>
    </source>
</evidence>
<feature type="transmembrane region" description="Helical" evidence="10">
    <location>
        <begin position="90"/>
        <end position="109"/>
    </location>
</feature>
<name>A0AAN4W0B3_9BACT</name>
<evidence type="ECO:0000256" key="8">
    <source>
        <dbReference type="ARBA" id="ARBA00023136"/>
    </source>
</evidence>
<dbReference type="GO" id="GO:0005886">
    <property type="term" value="C:plasma membrane"/>
    <property type="evidence" value="ECO:0007669"/>
    <property type="project" value="UniProtKB-SubCell"/>
</dbReference>
<sequence length="456" mass="50145">MKAYSSHISNLLKLGWPVIMAQLGQITVGLVDNMMIGQLGTSPLAAASFTNTVFNSVLIFGMGFTFTLTPQVGEALGKNAPNRAVESLKNSLLTNMGMGLLLFALLVMLNLNMDQFGQPAGIIEASRQYLAILTLSFIPQMIFLTFKQFFEGVGDTKSGMRITLWGNVVNIVGNFIFINGWFGMPAMGLLGAGVGTLISRIFMASLAAWKFGRSNSYGAYASLFPKVSLSMSRIKFFWWNGWPLALQMLTEASAFGVAAIMMGWISEVGLAAHQVAISISTLGFMVYQGIGAAAGIEISKYYGKEDLPNMKRSAYAALMIILVMSTGMVLFFLLGRYWLADLFTDDQEVILLVNVFLFWLAAFQIPDGIQIVYAGVLRGVQDFKFPLWLTFSAYFIISLPFSYWAAFHGGFGEVGIWMGFPLGLSISSTLFLIRFEYLRRKRLVTKSEVSRAAVLA</sequence>
<dbReference type="GO" id="GO:0006811">
    <property type="term" value="P:monoatomic ion transport"/>
    <property type="evidence" value="ECO:0007669"/>
    <property type="project" value="UniProtKB-KW"/>
</dbReference>
<dbReference type="InterPro" id="IPR050222">
    <property type="entry name" value="MATE_MdtK"/>
</dbReference>
<comment type="subcellular location">
    <subcellularLocation>
        <location evidence="1">Cell membrane</location>
        <topology evidence="1">Multi-pass membrane protein</topology>
    </subcellularLocation>
</comment>
<accession>A0AAN4W0B3</accession>
<feature type="transmembrane region" description="Helical" evidence="10">
    <location>
        <begin position="188"/>
        <end position="209"/>
    </location>
</feature>
<feature type="transmembrane region" description="Helical" evidence="10">
    <location>
        <begin position="315"/>
        <end position="339"/>
    </location>
</feature>
<dbReference type="Proteomes" id="UP001310022">
    <property type="component" value="Unassembled WGS sequence"/>
</dbReference>
<keyword evidence="4" id="KW-1003">Cell membrane</keyword>
<keyword evidence="8 10" id="KW-0472">Membrane</keyword>
<feature type="transmembrane region" description="Helical" evidence="10">
    <location>
        <begin position="351"/>
        <end position="373"/>
    </location>
</feature>